<dbReference type="EMBL" id="CP021983">
    <property type="protein sequence ID" value="ASC69484.1"/>
    <property type="molecule type" value="Genomic_DNA"/>
</dbReference>
<accession>A0A1Z3HGR6</accession>
<evidence type="ECO:0000313" key="3">
    <source>
        <dbReference type="Proteomes" id="UP000191901"/>
    </source>
</evidence>
<gene>
    <name evidence="2" type="ORF">XM38_004110</name>
</gene>
<dbReference type="OrthoDB" id="9774475at2"/>
<keyword evidence="3" id="KW-1185">Reference proteome</keyword>
<organism evidence="2 3">
    <name type="scientific">Halomicronema hongdechloris C2206</name>
    <dbReference type="NCBI Taxonomy" id="1641165"/>
    <lineage>
        <taxon>Bacteria</taxon>
        <taxon>Bacillati</taxon>
        <taxon>Cyanobacteriota</taxon>
        <taxon>Cyanophyceae</taxon>
        <taxon>Nodosilineales</taxon>
        <taxon>Nodosilineaceae</taxon>
        <taxon>Halomicronema</taxon>
    </lineage>
</organism>
<reference evidence="2 3" key="1">
    <citation type="journal article" date="2016" name="Biochim. Biophys. Acta">
        <title>Characterization of red-shifted phycobilisomes isolated from the chlorophyll f-containing cyanobacterium Halomicronema hongdechloris.</title>
        <authorList>
            <person name="Li Y."/>
            <person name="Lin Y."/>
            <person name="Garvey C.J."/>
            <person name="Birch D."/>
            <person name="Corkery R.W."/>
            <person name="Loughlin P.C."/>
            <person name="Scheer H."/>
            <person name="Willows R.D."/>
            <person name="Chen M."/>
        </authorList>
    </citation>
    <scope>NUCLEOTIDE SEQUENCE [LARGE SCALE GENOMIC DNA]</scope>
    <source>
        <strain evidence="2 3">C2206</strain>
    </source>
</reference>
<name>A0A1Z3HGR6_9CYAN</name>
<sequence>MITPDAWAILQDLCDDDPLYLELLAKLLDTERKYQTMSRRTGVYKDLEACFETSARPKAAAIQQAEAIRDMKQAQGGTPHNDKDRDAEESDDSIDVARLPSRLEPPEIWSAPG</sequence>
<proteinExistence type="predicted"/>
<dbReference type="KEGG" id="hhg:XM38_004110"/>
<dbReference type="InterPro" id="IPR046882">
    <property type="entry name" value="Sp-DndD"/>
</dbReference>
<dbReference type="Pfam" id="PF20306">
    <property type="entry name" value="Sp-DndD"/>
    <property type="match status" value="1"/>
</dbReference>
<dbReference type="RefSeq" id="WP_080812768.1">
    <property type="nucleotide sequence ID" value="NZ_CP021983.2"/>
</dbReference>
<dbReference type="STRING" id="1641165.XM38_22115"/>
<evidence type="ECO:0000256" key="1">
    <source>
        <dbReference type="SAM" id="MobiDB-lite"/>
    </source>
</evidence>
<feature type="region of interest" description="Disordered" evidence="1">
    <location>
        <begin position="70"/>
        <end position="113"/>
    </location>
</feature>
<protein>
    <submittedName>
        <fullName evidence="2">Uncharacterized protein</fullName>
    </submittedName>
</protein>
<evidence type="ECO:0000313" key="2">
    <source>
        <dbReference type="EMBL" id="ASC69484.1"/>
    </source>
</evidence>
<dbReference type="AlphaFoldDB" id="A0A1Z3HGR6"/>
<dbReference type="Proteomes" id="UP000191901">
    <property type="component" value="Chromosome"/>
</dbReference>